<feature type="region of interest" description="Disordered" evidence="1">
    <location>
        <begin position="1"/>
        <end position="37"/>
    </location>
</feature>
<sequence length="164" mass="18125">MAATDRGTGAAEVDDATLGQSVADPRHDLAGGRVDERTPEPAANCGCVSGMRHLCHMQKGKRTGHRLSNAGFKSNPIRNPYRSARMPAWPAGAVFDERRHQVFDVPPPPPRPRVTEYRVVSRTCTCCGTTTVGCWVSAVRQSLARSMLWRRRRKQPCCAVVRRT</sequence>
<evidence type="ECO:0000313" key="3">
    <source>
        <dbReference type="Proteomes" id="UP000305778"/>
    </source>
</evidence>
<evidence type="ECO:0000256" key="1">
    <source>
        <dbReference type="SAM" id="MobiDB-lite"/>
    </source>
</evidence>
<name>A0A4U0RTY0_9ACTN</name>
<reference evidence="2 3" key="1">
    <citation type="submission" date="2019-04" db="EMBL/GenBank/DDBJ databases">
        <title>Streptomyces oryziradicis sp. nov., a novel actinomycete isolated from rhizosphere soil of rice (Oryza sativa L.).</title>
        <authorList>
            <person name="Li C."/>
        </authorList>
    </citation>
    <scope>NUCLEOTIDE SEQUENCE [LARGE SCALE GENOMIC DNA]</scope>
    <source>
        <strain evidence="2 3">NEAU-C40</strain>
    </source>
</reference>
<gene>
    <name evidence="2" type="ORF">FCI23_48715</name>
</gene>
<dbReference type="EMBL" id="SUMC01000133">
    <property type="protein sequence ID" value="TJZ98250.1"/>
    <property type="molecule type" value="Genomic_DNA"/>
</dbReference>
<evidence type="ECO:0000313" key="2">
    <source>
        <dbReference type="EMBL" id="TJZ98250.1"/>
    </source>
</evidence>
<organism evidence="2 3">
    <name type="scientific">Actinacidiphila oryziradicis</name>
    <dbReference type="NCBI Taxonomy" id="2571141"/>
    <lineage>
        <taxon>Bacteria</taxon>
        <taxon>Bacillati</taxon>
        <taxon>Actinomycetota</taxon>
        <taxon>Actinomycetes</taxon>
        <taxon>Kitasatosporales</taxon>
        <taxon>Streptomycetaceae</taxon>
        <taxon>Actinacidiphila</taxon>
    </lineage>
</organism>
<dbReference type="Proteomes" id="UP000305778">
    <property type="component" value="Unassembled WGS sequence"/>
</dbReference>
<dbReference type="AlphaFoldDB" id="A0A4U0RTY0"/>
<comment type="caution">
    <text evidence="2">The sequence shown here is derived from an EMBL/GenBank/DDBJ whole genome shotgun (WGS) entry which is preliminary data.</text>
</comment>
<protein>
    <submittedName>
        <fullName evidence="2">Uncharacterized protein</fullName>
    </submittedName>
</protein>
<proteinExistence type="predicted"/>
<feature type="compositionally biased region" description="Basic and acidic residues" evidence="1">
    <location>
        <begin position="24"/>
        <end position="37"/>
    </location>
</feature>
<accession>A0A4U0RTY0</accession>
<keyword evidence="3" id="KW-1185">Reference proteome</keyword>